<proteinExistence type="predicted"/>
<evidence type="ECO:0000313" key="1">
    <source>
        <dbReference type="EMBL" id="CZT11385.1"/>
    </source>
</evidence>
<gene>
    <name evidence="1" type="ORF">RCO7_15131</name>
</gene>
<protein>
    <submittedName>
        <fullName evidence="1">Uncharacterized protein</fullName>
    </submittedName>
</protein>
<name>A0A1E1LLM7_9HELO</name>
<organism evidence="1 2">
    <name type="scientific">Rhynchosporium graminicola</name>
    <dbReference type="NCBI Taxonomy" id="2792576"/>
    <lineage>
        <taxon>Eukaryota</taxon>
        <taxon>Fungi</taxon>
        <taxon>Dikarya</taxon>
        <taxon>Ascomycota</taxon>
        <taxon>Pezizomycotina</taxon>
        <taxon>Leotiomycetes</taxon>
        <taxon>Helotiales</taxon>
        <taxon>Ploettnerulaceae</taxon>
        <taxon>Rhynchosporium</taxon>
    </lineage>
</organism>
<evidence type="ECO:0000313" key="2">
    <source>
        <dbReference type="Proteomes" id="UP000178129"/>
    </source>
</evidence>
<keyword evidence="2" id="KW-1185">Reference proteome</keyword>
<dbReference type="EMBL" id="FJUW01000062">
    <property type="protein sequence ID" value="CZT11385.1"/>
    <property type="molecule type" value="Genomic_DNA"/>
</dbReference>
<dbReference type="InParanoid" id="A0A1E1LLM7"/>
<reference evidence="2" key="1">
    <citation type="submission" date="2016-03" db="EMBL/GenBank/DDBJ databases">
        <authorList>
            <person name="Ploux O."/>
        </authorList>
    </citation>
    <scope>NUCLEOTIDE SEQUENCE [LARGE SCALE GENOMIC DNA]</scope>
    <source>
        <strain evidence="2">UK7</strain>
    </source>
</reference>
<dbReference type="AlphaFoldDB" id="A0A1E1LLM7"/>
<accession>A0A1E1LLM7</accession>
<dbReference type="Proteomes" id="UP000178129">
    <property type="component" value="Unassembled WGS sequence"/>
</dbReference>
<comment type="caution">
    <text evidence="1">The sequence shown here is derived from an EMBL/GenBank/DDBJ whole genome shotgun (WGS) entry which is preliminary data.</text>
</comment>
<sequence length="140" mass="16172">MAWWLLRALIFWDEPGRESQFNSQVVLSDDQESQIQPSHAINLVIYLEVPTSNSAYMKRMRTRYRISSALIKTSRGHPDEDVNKAWQILAGTGLPLVSYPPFNTGVVPRTPQSRYWIDRHAHNWRSIIVLLAILGSLKER</sequence>